<proteinExistence type="predicted"/>
<dbReference type="HOGENOM" id="CLU_033540_1_0_11"/>
<dbReference type="SMART" id="SM00530">
    <property type="entry name" value="HTH_XRE"/>
    <property type="match status" value="1"/>
</dbReference>
<dbReference type="SUPFAM" id="SSF47413">
    <property type="entry name" value="lambda repressor-like DNA-binding domains"/>
    <property type="match status" value="1"/>
</dbReference>
<dbReference type="KEGG" id="fri:FraEuI1c_6950"/>
<dbReference type="eggNOG" id="COG1396">
    <property type="taxonomic scope" value="Bacteria"/>
</dbReference>
<keyword evidence="3" id="KW-1185">Reference proteome</keyword>
<dbReference type="GO" id="GO:0003677">
    <property type="term" value="F:DNA binding"/>
    <property type="evidence" value="ECO:0007669"/>
    <property type="project" value="InterPro"/>
</dbReference>
<dbReference type="Pfam" id="PF13560">
    <property type="entry name" value="HTH_31"/>
    <property type="match status" value="1"/>
</dbReference>
<dbReference type="InterPro" id="IPR001387">
    <property type="entry name" value="Cro/C1-type_HTH"/>
</dbReference>
<reference evidence="2 3" key="1">
    <citation type="submission" date="2010-10" db="EMBL/GenBank/DDBJ databases">
        <title>Complete sequence of Frankia sp. EuI1c.</title>
        <authorList>
            <consortium name="US DOE Joint Genome Institute"/>
            <person name="Lucas S."/>
            <person name="Copeland A."/>
            <person name="Lapidus A."/>
            <person name="Cheng J.-F."/>
            <person name="Bruce D."/>
            <person name="Goodwin L."/>
            <person name="Pitluck S."/>
            <person name="Chertkov O."/>
            <person name="Detter J.C."/>
            <person name="Han C."/>
            <person name="Tapia R."/>
            <person name="Land M."/>
            <person name="Hauser L."/>
            <person name="Jeffries C."/>
            <person name="Kyrpides N."/>
            <person name="Ivanova N."/>
            <person name="Mikhailova N."/>
            <person name="Beauchemin N."/>
            <person name="Sen A."/>
            <person name="Sur S.A."/>
            <person name="Gtari M."/>
            <person name="Wall L."/>
            <person name="Tisa L."/>
            <person name="Woyke T."/>
        </authorList>
    </citation>
    <scope>NUCLEOTIDE SEQUENCE [LARGE SCALE GENOMIC DNA]</scope>
    <source>
        <strain evidence="3">DSM 45817 / CECT 9037 / EuI1c</strain>
    </source>
</reference>
<sequence>MDMGTIAAQVRTWRVRRGLTQQQFADALGRHVTWVKKFEAGDRQADPRLSLLVQIAQVLDVTLDVLLGQSDTAAGSRASAMSSGDLRAALLSPVAHDRPQNNQALNRRVAHGYLAYQASNYQDLQRLLPGLLADARSTAATNPGEPSTTHVLAETYHLISITLMKLGDPDAAWHAADQALATAETLDDPVTAALCGQALTWAATGIGHGATGAAIAQAVLDRHAATLATRDEEGWTAIGMTQLKAAVAAADTGNLTLTRHMLAEARVSADHVRPDANIRLTGFNATNVLLYEASVLAQLGEHLAALNAAERIHPAALTALPRERRTHHLVDTAGSAQAAGRTDQALRMLLDAEQISPQEVHTLPAARTVIKALVHARRGPSGGSGLRELARRAGVPA</sequence>
<dbReference type="EMBL" id="CP002299">
    <property type="protein sequence ID" value="ADP84918.1"/>
    <property type="molecule type" value="Genomic_DNA"/>
</dbReference>
<dbReference type="OrthoDB" id="4522476at2"/>
<dbReference type="InterPro" id="IPR010982">
    <property type="entry name" value="Lambda_DNA-bd_dom_sf"/>
</dbReference>
<accession>E3IVZ0</accession>
<dbReference type="Gene3D" id="1.10.260.40">
    <property type="entry name" value="lambda repressor-like DNA-binding domains"/>
    <property type="match status" value="1"/>
</dbReference>
<organism evidence="2 3">
    <name type="scientific">Pseudofrankia inefficax (strain DSM 45817 / CECT 9037 / DDB 130130 / EuI1c)</name>
    <name type="common">Frankia inefficax</name>
    <dbReference type="NCBI Taxonomy" id="298654"/>
    <lineage>
        <taxon>Bacteria</taxon>
        <taxon>Bacillati</taxon>
        <taxon>Actinomycetota</taxon>
        <taxon>Actinomycetes</taxon>
        <taxon>Frankiales</taxon>
        <taxon>Frankiaceae</taxon>
        <taxon>Pseudofrankia</taxon>
    </lineage>
</organism>
<dbReference type="CDD" id="cd00093">
    <property type="entry name" value="HTH_XRE"/>
    <property type="match status" value="1"/>
</dbReference>
<dbReference type="PROSITE" id="PS50943">
    <property type="entry name" value="HTH_CROC1"/>
    <property type="match status" value="1"/>
</dbReference>
<feature type="domain" description="HTH cro/C1-type" evidence="1">
    <location>
        <begin position="10"/>
        <end position="66"/>
    </location>
</feature>
<dbReference type="STRING" id="298654.FraEuI1c_6950"/>
<evidence type="ECO:0000313" key="3">
    <source>
        <dbReference type="Proteomes" id="UP000002484"/>
    </source>
</evidence>
<dbReference type="InParanoid" id="E3IVZ0"/>
<name>E3IVZ0_PSEI1</name>
<protein>
    <submittedName>
        <fullName evidence="2">Helix-turn-helix domain protein</fullName>
    </submittedName>
</protein>
<dbReference type="InterPro" id="IPR011990">
    <property type="entry name" value="TPR-like_helical_dom_sf"/>
</dbReference>
<dbReference type="Gene3D" id="1.25.40.10">
    <property type="entry name" value="Tetratricopeptide repeat domain"/>
    <property type="match status" value="1"/>
</dbReference>
<gene>
    <name evidence="2" type="ordered locus">FraEuI1c_6950</name>
</gene>
<dbReference type="Proteomes" id="UP000002484">
    <property type="component" value="Chromosome"/>
</dbReference>
<evidence type="ECO:0000313" key="2">
    <source>
        <dbReference type="EMBL" id="ADP84918.1"/>
    </source>
</evidence>
<dbReference type="AlphaFoldDB" id="E3IVZ0"/>
<evidence type="ECO:0000259" key="1">
    <source>
        <dbReference type="PROSITE" id="PS50943"/>
    </source>
</evidence>